<dbReference type="EMBL" id="BTRK01000002">
    <property type="protein sequence ID" value="GMR36188.1"/>
    <property type="molecule type" value="Genomic_DNA"/>
</dbReference>
<reference evidence="3" key="1">
    <citation type="submission" date="2022-10" db="EMBL/GenBank/DDBJ databases">
        <title>Genome assembly of Pristionchus species.</title>
        <authorList>
            <person name="Yoshida K."/>
            <person name="Sommer R.J."/>
        </authorList>
    </citation>
    <scope>NUCLEOTIDE SEQUENCE [LARGE SCALE GENOMIC DNA]</scope>
    <source>
        <strain evidence="3">RS5460</strain>
    </source>
</reference>
<evidence type="ECO:0000256" key="1">
    <source>
        <dbReference type="SAM" id="MobiDB-lite"/>
    </source>
</evidence>
<keyword evidence="3" id="KW-1185">Reference proteome</keyword>
<feature type="non-terminal residue" evidence="2">
    <location>
        <position position="67"/>
    </location>
</feature>
<protein>
    <submittedName>
        <fullName evidence="2">Uncharacterized protein</fullName>
    </submittedName>
</protein>
<organism evidence="2 3">
    <name type="scientific">Pristionchus mayeri</name>
    <dbReference type="NCBI Taxonomy" id="1317129"/>
    <lineage>
        <taxon>Eukaryota</taxon>
        <taxon>Metazoa</taxon>
        <taxon>Ecdysozoa</taxon>
        <taxon>Nematoda</taxon>
        <taxon>Chromadorea</taxon>
        <taxon>Rhabditida</taxon>
        <taxon>Rhabditina</taxon>
        <taxon>Diplogasteromorpha</taxon>
        <taxon>Diplogasteroidea</taxon>
        <taxon>Neodiplogasteridae</taxon>
        <taxon>Pristionchus</taxon>
    </lineage>
</organism>
<gene>
    <name evidence="2" type="ORF">PMAYCL1PPCAC_06383</name>
</gene>
<proteinExistence type="predicted"/>
<dbReference type="Proteomes" id="UP001328107">
    <property type="component" value="Unassembled WGS sequence"/>
</dbReference>
<feature type="non-terminal residue" evidence="2">
    <location>
        <position position="1"/>
    </location>
</feature>
<comment type="caution">
    <text evidence="2">The sequence shown here is derived from an EMBL/GenBank/DDBJ whole genome shotgun (WGS) entry which is preliminary data.</text>
</comment>
<sequence>VVGIELAQRVTRRHPRERDLNRLASLALDMGSAPPPPVTTYRGRGGYSNRGSDRLSMRPFGRGFHHS</sequence>
<name>A0AAN4Z827_9BILA</name>
<evidence type="ECO:0000313" key="2">
    <source>
        <dbReference type="EMBL" id="GMR36188.1"/>
    </source>
</evidence>
<dbReference type="AlphaFoldDB" id="A0AAN4Z827"/>
<feature type="region of interest" description="Disordered" evidence="1">
    <location>
        <begin position="28"/>
        <end position="67"/>
    </location>
</feature>
<evidence type="ECO:0000313" key="3">
    <source>
        <dbReference type="Proteomes" id="UP001328107"/>
    </source>
</evidence>
<accession>A0AAN4Z827</accession>